<name>A0AA35SWQ0_GEOBA</name>
<protein>
    <submittedName>
        <fullName evidence="1">Uncharacterized protein</fullName>
    </submittedName>
</protein>
<accession>A0AA35SWQ0</accession>
<dbReference type="Proteomes" id="UP001174909">
    <property type="component" value="Unassembled WGS sequence"/>
</dbReference>
<comment type="caution">
    <text evidence="1">The sequence shown here is derived from an EMBL/GenBank/DDBJ whole genome shotgun (WGS) entry which is preliminary data.</text>
</comment>
<gene>
    <name evidence="1" type="ORF">GBAR_LOCUS20834</name>
</gene>
<organism evidence="1 2">
    <name type="scientific">Geodia barretti</name>
    <name type="common">Barrett's horny sponge</name>
    <dbReference type="NCBI Taxonomy" id="519541"/>
    <lineage>
        <taxon>Eukaryota</taxon>
        <taxon>Metazoa</taxon>
        <taxon>Porifera</taxon>
        <taxon>Demospongiae</taxon>
        <taxon>Heteroscleromorpha</taxon>
        <taxon>Tetractinellida</taxon>
        <taxon>Astrophorina</taxon>
        <taxon>Geodiidae</taxon>
        <taxon>Geodia</taxon>
    </lineage>
</organism>
<evidence type="ECO:0000313" key="1">
    <source>
        <dbReference type="EMBL" id="CAI8037273.1"/>
    </source>
</evidence>
<reference evidence="1" key="1">
    <citation type="submission" date="2023-03" db="EMBL/GenBank/DDBJ databases">
        <authorList>
            <person name="Steffen K."/>
            <person name="Cardenas P."/>
        </authorList>
    </citation>
    <scope>NUCLEOTIDE SEQUENCE</scope>
</reference>
<evidence type="ECO:0000313" key="2">
    <source>
        <dbReference type="Proteomes" id="UP001174909"/>
    </source>
</evidence>
<dbReference type="AlphaFoldDB" id="A0AA35SWQ0"/>
<dbReference type="EMBL" id="CASHTH010002919">
    <property type="protein sequence ID" value="CAI8037273.1"/>
    <property type="molecule type" value="Genomic_DNA"/>
</dbReference>
<keyword evidence="2" id="KW-1185">Reference proteome</keyword>
<proteinExistence type="predicted"/>
<sequence length="42" mass="4640">MSPFWWIHGTLPHITVMVDDVTPATLTEEGPADGAENETEML</sequence>